<dbReference type="RefSeq" id="WP_302714707.1">
    <property type="nucleotide sequence ID" value="NZ_JAULRT010000062.1"/>
</dbReference>
<feature type="domain" description="MrpA C-terminal/MbhD" evidence="9">
    <location>
        <begin position="13"/>
        <end position="77"/>
    </location>
</feature>
<evidence type="ECO:0000256" key="1">
    <source>
        <dbReference type="ARBA" id="ARBA00004651"/>
    </source>
</evidence>
<feature type="transmembrane region" description="Helical" evidence="7">
    <location>
        <begin position="54"/>
        <end position="73"/>
    </location>
</feature>
<comment type="subcellular location">
    <subcellularLocation>
        <location evidence="1">Cell membrane</location>
        <topology evidence="1">Multi-pass membrane protein</topology>
    </subcellularLocation>
</comment>
<evidence type="ECO:0000313" key="11">
    <source>
        <dbReference type="Proteomes" id="UP001168380"/>
    </source>
</evidence>
<evidence type="ECO:0000259" key="9">
    <source>
        <dbReference type="Pfam" id="PF13244"/>
    </source>
</evidence>
<dbReference type="PANTHER" id="PTHR33932:SF4">
    <property type="entry name" value="NA(+)_H(+) ANTIPORTER SUBUNIT B"/>
    <property type="match status" value="1"/>
</dbReference>
<protein>
    <submittedName>
        <fullName evidence="10">DUF4040 domain-containing protein</fullName>
    </submittedName>
</protein>
<feature type="transmembrane region" description="Helical" evidence="7">
    <location>
        <begin position="209"/>
        <end position="226"/>
    </location>
</feature>
<evidence type="ECO:0000256" key="5">
    <source>
        <dbReference type="ARBA" id="ARBA00022989"/>
    </source>
</evidence>
<dbReference type="PANTHER" id="PTHR33932">
    <property type="entry name" value="NA(+)/H(+) ANTIPORTER SUBUNIT B"/>
    <property type="match status" value="1"/>
</dbReference>
<feature type="transmembrane region" description="Helical" evidence="7">
    <location>
        <begin position="238"/>
        <end position="259"/>
    </location>
</feature>
<keyword evidence="4 7" id="KW-0812">Transmembrane</keyword>
<comment type="caution">
    <text evidence="10">The sequence shown here is derived from an EMBL/GenBank/DDBJ whole genome shotgun (WGS) entry which is preliminary data.</text>
</comment>
<comment type="similarity">
    <text evidence="2">Belongs to the CPA3 antiporters (TC 2.A.63) subunit B family.</text>
</comment>
<feature type="domain" description="Na+/H+ antiporter MnhB subunit-related protein" evidence="8">
    <location>
        <begin position="180"/>
        <end position="290"/>
    </location>
</feature>
<feature type="transmembrane region" description="Helical" evidence="7">
    <location>
        <begin position="147"/>
        <end position="164"/>
    </location>
</feature>
<keyword evidence="3" id="KW-1003">Cell membrane</keyword>
<name>A0ABT8TJH9_9GAMM</name>
<proteinExistence type="inferred from homology"/>
<feature type="transmembrane region" description="Helical" evidence="7">
    <location>
        <begin position="6"/>
        <end position="24"/>
    </location>
</feature>
<evidence type="ECO:0000256" key="4">
    <source>
        <dbReference type="ARBA" id="ARBA00022692"/>
    </source>
</evidence>
<feature type="transmembrane region" description="Helical" evidence="7">
    <location>
        <begin position="271"/>
        <end position="293"/>
    </location>
</feature>
<dbReference type="Pfam" id="PF13244">
    <property type="entry name" value="MbhD"/>
    <property type="match status" value="1"/>
</dbReference>
<sequence>MTEWLVDSGLGLALLLLAAATLYAPRLYTSVVFFMGFGLLMAIVWARLGAADLALAEAAIGAGLTGVLLMGALREHPPRTERAPRPRSLLWAALLPLAVLPLLVEAILPLSGGAQPLPAQVDAQLAYSGVSHPVTAVLLNFRSWDTLLELLVVLFALLGTRQLALSSRHPHPPWPLLLAWCRWLAPLAFLLGAYLLWRGAKAPGGAFQAGALWASAIVMLRLNGLLPTVSWRDWRLRLPALLGVTVFVLLAVATWLWGAGWLVWPPGAAKALILLVELAASVGIAITLALLVMGEDRELRP</sequence>
<dbReference type="InterPro" id="IPR050622">
    <property type="entry name" value="CPA3_antiporter_subunitB"/>
</dbReference>
<evidence type="ECO:0000256" key="2">
    <source>
        <dbReference type="ARBA" id="ARBA00009425"/>
    </source>
</evidence>
<gene>
    <name evidence="10" type="ORF">QWI16_16275</name>
</gene>
<feature type="transmembrane region" description="Helical" evidence="7">
    <location>
        <begin position="31"/>
        <end position="48"/>
    </location>
</feature>
<keyword evidence="11" id="KW-1185">Reference proteome</keyword>
<evidence type="ECO:0000313" key="10">
    <source>
        <dbReference type="EMBL" id="MDO3383740.1"/>
    </source>
</evidence>
<reference evidence="10" key="1">
    <citation type="submission" date="2023-07" db="EMBL/GenBank/DDBJ databases">
        <title>Gilvimarinus algae sp. nov., isolated from the surface of Kelp.</title>
        <authorList>
            <person name="Sun Y.Y."/>
            <person name="Gong Y."/>
            <person name="Du Z.J."/>
        </authorList>
    </citation>
    <scope>NUCLEOTIDE SEQUENCE</scope>
    <source>
        <strain evidence="10">SDUM040014</strain>
    </source>
</reference>
<dbReference type="InterPro" id="IPR025383">
    <property type="entry name" value="MrpA_C/MbhD"/>
</dbReference>
<organism evidence="10 11">
    <name type="scientific">Gilvimarinus algae</name>
    <dbReference type="NCBI Taxonomy" id="3058037"/>
    <lineage>
        <taxon>Bacteria</taxon>
        <taxon>Pseudomonadati</taxon>
        <taxon>Pseudomonadota</taxon>
        <taxon>Gammaproteobacteria</taxon>
        <taxon>Cellvibrionales</taxon>
        <taxon>Cellvibrionaceae</taxon>
        <taxon>Gilvimarinus</taxon>
    </lineage>
</organism>
<feature type="transmembrane region" description="Helical" evidence="7">
    <location>
        <begin position="176"/>
        <end position="197"/>
    </location>
</feature>
<evidence type="ECO:0000259" key="8">
    <source>
        <dbReference type="Pfam" id="PF04039"/>
    </source>
</evidence>
<dbReference type="Pfam" id="PF04039">
    <property type="entry name" value="MnhB"/>
    <property type="match status" value="1"/>
</dbReference>
<dbReference type="Proteomes" id="UP001168380">
    <property type="component" value="Unassembled WGS sequence"/>
</dbReference>
<keyword evidence="6 7" id="KW-0472">Membrane</keyword>
<keyword evidence="5 7" id="KW-1133">Transmembrane helix</keyword>
<evidence type="ECO:0000256" key="3">
    <source>
        <dbReference type="ARBA" id="ARBA00022475"/>
    </source>
</evidence>
<evidence type="ECO:0000256" key="7">
    <source>
        <dbReference type="SAM" id="Phobius"/>
    </source>
</evidence>
<evidence type="ECO:0000256" key="6">
    <source>
        <dbReference type="ARBA" id="ARBA00023136"/>
    </source>
</evidence>
<dbReference type="InterPro" id="IPR007182">
    <property type="entry name" value="MnhB"/>
</dbReference>
<dbReference type="EMBL" id="JAULRT010000062">
    <property type="protein sequence ID" value="MDO3383740.1"/>
    <property type="molecule type" value="Genomic_DNA"/>
</dbReference>
<accession>A0ABT8TJH9</accession>
<feature type="transmembrane region" description="Helical" evidence="7">
    <location>
        <begin position="89"/>
        <end position="108"/>
    </location>
</feature>